<dbReference type="AlphaFoldDB" id="A0A221WBX0"/>
<dbReference type="PROSITE" id="PS50943">
    <property type="entry name" value="HTH_CROC1"/>
    <property type="match status" value="1"/>
</dbReference>
<dbReference type="Pfam" id="PF17765">
    <property type="entry name" value="MLTR_LBD"/>
    <property type="match status" value="1"/>
</dbReference>
<dbReference type="KEGG" id="ahg:AHOG_27720"/>
<dbReference type="Gene3D" id="3.30.450.180">
    <property type="match status" value="1"/>
</dbReference>
<evidence type="ECO:0000313" key="2">
    <source>
        <dbReference type="EMBL" id="ASO23141.1"/>
    </source>
</evidence>
<dbReference type="Gene3D" id="1.10.260.40">
    <property type="entry name" value="lambda repressor-like DNA-binding domains"/>
    <property type="match status" value="1"/>
</dbReference>
<dbReference type="InterPro" id="IPR010982">
    <property type="entry name" value="Lambda_DNA-bd_dom_sf"/>
</dbReference>
<evidence type="ECO:0000259" key="1">
    <source>
        <dbReference type="PROSITE" id="PS50943"/>
    </source>
</evidence>
<dbReference type="PANTHER" id="PTHR35010:SF2">
    <property type="entry name" value="BLL4672 PROTEIN"/>
    <property type="match status" value="1"/>
</dbReference>
<dbReference type="Pfam" id="PF13560">
    <property type="entry name" value="HTH_31"/>
    <property type="match status" value="1"/>
</dbReference>
<proteinExistence type="predicted"/>
<evidence type="ECO:0000313" key="3">
    <source>
        <dbReference type="Proteomes" id="UP000204221"/>
    </source>
</evidence>
<reference evidence="2 3" key="1">
    <citation type="submission" date="2017-07" db="EMBL/GenBank/DDBJ databases">
        <title>Complete genome sequence of Actinoalloteichus hoggarensis DSM 45943, type strain of Actinoalloteichus hoggarensis.</title>
        <authorList>
            <person name="Ruckert C."/>
            <person name="Nouioui I."/>
            <person name="Willmese J."/>
            <person name="van Wezel G."/>
            <person name="Klenk H.-P."/>
            <person name="Kalinowski J."/>
            <person name="Zotchev S.B."/>
        </authorList>
    </citation>
    <scope>NUCLEOTIDE SEQUENCE [LARGE SCALE GENOMIC DNA]</scope>
    <source>
        <strain evidence="2 3">DSM 45943</strain>
    </source>
</reference>
<organism evidence="2 3">
    <name type="scientific">Actinoalloteichus hoggarensis</name>
    <dbReference type="NCBI Taxonomy" id="1470176"/>
    <lineage>
        <taxon>Bacteria</taxon>
        <taxon>Bacillati</taxon>
        <taxon>Actinomycetota</taxon>
        <taxon>Actinomycetes</taxon>
        <taxon>Pseudonocardiales</taxon>
        <taxon>Pseudonocardiaceae</taxon>
        <taxon>Actinoalloteichus</taxon>
    </lineage>
</organism>
<dbReference type="InterPro" id="IPR001387">
    <property type="entry name" value="Cro/C1-type_HTH"/>
</dbReference>
<feature type="domain" description="HTH cro/C1-type" evidence="1">
    <location>
        <begin position="46"/>
        <end position="102"/>
    </location>
</feature>
<dbReference type="SUPFAM" id="SSF47413">
    <property type="entry name" value="lambda repressor-like DNA-binding domains"/>
    <property type="match status" value="1"/>
</dbReference>
<dbReference type="InterPro" id="IPR041413">
    <property type="entry name" value="MLTR_LBD"/>
</dbReference>
<accession>A0A221WBX0</accession>
<gene>
    <name evidence="2" type="ORF">AHOG_27720</name>
</gene>
<sequence>MGSAVPPRGSRRFGRMDGMDRAELAVVLRAARARLSPADVGLPAGRRRQVPGLRREEVAQLAGLGIDYVIRLEQGRGPRPSTQVLRALARALRLGDDDRDTLFRLAGSAPPQAGHVPMLVRPNVLRMLDRMSDLPVLVLSAKSDVLAWNPLAAALFGDFSAQPPDQRNFIRRRFLGADARAGTSSADTGGADTDSDSPGCVGCLRNAQARYPDDPDLARLIADLRSGSPRFDALWRSSRSGRLRAKSTTIDHPEFGRLTLDGDVLLVPEDDQTVVIYSAAAGTPTASALELLRVTGLEQFTA</sequence>
<dbReference type="EMBL" id="CP022521">
    <property type="protein sequence ID" value="ASO23141.1"/>
    <property type="molecule type" value="Genomic_DNA"/>
</dbReference>
<dbReference type="Proteomes" id="UP000204221">
    <property type="component" value="Chromosome"/>
</dbReference>
<dbReference type="SMART" id="SM00530">
    <property type="entry name" value="HTH_XRE"/>
    <property type="match status" value="1"/>
</dbReference>
<protein>
    <recommendedName>
        <fullName evidence="1">HTH cro/C1-type domain-containing protein</fullName>
    </recommendedName>
</protein>
<dbReference type="GO" id="GO:0003677">
    <property type="term" value="F:DNA binding"/>
    <property type="evidence" value="ECO:0007669"/>
    <property type="project" value="InterPro"/>
</dbReference>
<dbReference type="PANTHER" id="PTHR35010">
    <property type="entry name" value="BLL4672 PROTEIN-RELATED"/>
    <property type="match status" value="1"/>
</dbReference>
<name>A0A221WBX0_9PSEU</name>
<keyword evidence="3" id="KW-1185">Reference proteome</keyword>